<feature type="domain" description="Corticotropin-releasing factor binding protein N-terminal" evidence="10">
    <location>
        <begin position="30"/>
        <end position="147"/>
    </location>
</feature>
<keyword evidence="4" id="KW-0964">Secreted</keyword>
<evidence type="ECO:0000313" key="12">
    <source>
        <dbReference type="Proteomes" id="UP000695000"/>
    </source>
</evidence>
<dbReference type="RefSeq" id="XP_017770802.1">
    <property type="nucleotide sequence ID" value="XM_017915313.1"/>
</dbReference>
<evidence type="ECO:0000256" key="9">
    <source>
        <dbReference type="ARBA" id="ARBA00033162"/>
    </source>
</evidence>
<evidence type="ECO:0000256" key="6">
    <source>
        <dbReference type="ARBA" id="ARBA00023157"/>
    </source>
</evidence>
<evidence type="ECO:0000256" key="8">
    <source>
        <dbReference type="ARBA" id="ARBA00024997"/>
    </source>
</evidence>
<dbReference type="InterPro" id="IPR035914">
    <property type="entry name" value="Sperma_CUB_dom_sf"/>
</dbReference>
<dbReference type="InterPro" id="IPR008435">
    <property type="entry name" value="CRF-bd"/>
</dbReference>
<accession>A0ABM1M8A2</accession>
<evidence type="ECO:0000256" key="1">
    <source>
        <dbReference type="ARBA" id="ARBA00004613"/>
    </source>
</evidence>
<proteinExistence type="inferred from homology"/>
<dbReference type="GeneID" id="108558402"/>
<dbReference type="Gene3D" id="2.60.120.290">
    <property type="entry name" value="Spermadhesin, CUB domain"/>
    <property type="match status" value="1"/>
</dbReference>
<evidence type="ECO:0000259" key="11">
    <source>
        <dbReference type="Pfam" id="PF23541"/>
    </source>
</evidence>
<evidence type="ECO:0000256" key="2">
    <source>
        <dbReference type="ARBA" id="ARBA00008313"/>
    </source>
</evidence>
<dbReference type="SUPFAM" id="SSF49854">
    <property type="entry name" value="Spermadhesin, CUB domain"/>
    <property type="match status" value="1"/>
</dbReference>
<evidence type="ECO:0000256" key="4">
    <source>
        <dbReference type="ARBA" id="ARBA00022525"/>
    </source>
</evidence>
<keyword evidence="6" id="KW-1015">Disulfide bond</keyword>
<dbReference type="PANTHER" id="PTHR10278:SF0">
    <property type="entry name" value="CORTICOTROPIN-RELEASING FACTOR-BINDING PROTEIN"/>
    <property type="match status" value="1"/>
</dbReference>
<comment type="similarity">
    <text evidence="2">Belongs to the CRF-binding protein family.</text>
</comment>
<organism evidence="12 13">
    <name type="scientific">Nicrophorus vespilloides</name>
    <name type="common">Boreal carrion beetle</name>
    <dbReference type="NCBI Taxonomy" id="110193"/>
    <lineage>
        <taxon>Eukaryota</taxon>
        <taxon>Metazoa</taxon>
        <taxon>Ecdysozoa</taxon>
        <taxon>Arthropoda</taxon>
        <taxon>Hexapoda</taxon>
        <taxon>Insecta</taxon>
        <taxon>Pterygota</taxon>
        <taxon>Neoptera</taxon>
        <taxon>Endopterygota</taxon>
        <taxon>Coleoptera</taxon>
        <taxon>Polyphaga</taxon>
        <taxon>Staphyliniformia</taxon>
        <taxon>Silphidae</taxon>
        <taxon>Nicrophorinae</taxon>
        <taxon>Nicrophorus</taxon>
    </lineage>
</organism>
<evidence type="ECO:0000256" key="5">
    <source>
        <dbReference type="ARBA" id="ARBA00022729"/>
    </source>
</evidence>
<evidence type="ECO:0000256" key="7">
    <source>
        <dbReference type="ARBA" id="ARBA00023180"/>
    </source>
</evidence>
<dbReference type="Pfam" id="PF05428">
    <property type="entry name" value="CRF-BP_N"/>
    <property type="match status" value="1"/>
</dbReference>
<keyword evidence="5" id="KW-0732">Signal</keyword>
<sequence length="306" mass="33828">MLLLNKRDSLKSYQGHYKRNADHQIHLITDCIYMASDEGRYYHKANQVDGTACGIYLFADPDQKIEVHFNNLDVSCDNGGLVSFVDGWELNGQFFPSPEDHPRPMESRYREFCNERKVKQVFVSSQNVALIQYRMPARGSSFSFTVRFIKNPTPCNVLLQNTEDIVTLRNYGRRSNCSISALFPAAIRVVSLDVGVVSTGERAIEIETGTLHKVGEQCQKRGLEDYVQIGGSAGLDNAGLLLADSVCGIDSKPGDRSELIGCGTSTVRLVSSGGFDNSVTVIMRELNEEDIAGFLSVICPIDGLLE</sequence>
<dbReference type="InterPro" id="IPR056177">
    <property type="entry name" value="CRF-BP_N"/>
</dbReference>
<feature type="domain" description="Corticotropin-releasing factor binding protein C-terminal" evidence="11">
    <location>
        <begin position="160"/>
        <end position="291"/>
    </location>
</feature>
<name>A0ABM1M8A2_NICVS</name>
<evidence type="ECO:0000259" key="10">
    <source>
        <dbReference type="Pfam" id="PF05428"/>
    </source>
</evidence>
<comment type="subcellular location">
    <subcellularLocation>
        <location evidence="1">Secreted</location>
    </subcellularLocation>
</comment>
<dbReference type="Pfam" id="PF23541">
    <property type="entry name" value="CRF-BP_C"/>
    <property type="match status" value="1"/>
</dbReference>
<dbReference type="Proteomes" id="UP000695000">
    <property type="component" value="Unplaced"/>
</dbReference>
<comment type="function">
    <text evidence="8">Binds CRF and inactivates it. May prevent inappropriate pituitary-adrenal stimulation in pregnancy.</text>
</comment>
<gene>
    <name evidence="13" type="primary">LOC108558402</name>
</gene>
<evidence type="ECO:0000313" key="13">
    <source>
        <dbReference type="RefSeq" id="XP_017770802.1"/>
    </source>
</evidence>
<dbReference type="PANTHER" id="PTHR10278">
    <property type="entry name" value="CORTICOTROPIN-RELEASING FACTOR-BINDING PROTEIN"/>
    <property type="match status" value="1"/>
</dbReference>
<keyword evidence="12" id="KW-1185">Reference proteome</keyword>
<protein>
    <recommendedName>
        <fullName evidence="3">Corticotropin-releasing factor-binding protein</fullName>
    </recommendedName>
    <alternativeName>
        <fullName evidence="9">Corticotropin-releasing hormone-binding protein</fullName>
    </alternativeName>
</protein>
<dbReference type="InterPro" id="IPR056178">
    <property type="entry name" value="CRF-BP_C"/>
</dbReference>
<keyword evidence="7" id="KW-0325">Glycoprotein</keyword>
<evidence type="ECO:0000256" key="3">
    <source>
        <dbReference type="ARBA" id="ARBA00015713"/>
    </source>
</evidence>
<reference evidence="13" key="1">
    <citation type="submission" date="2025-08" db="UniProtKB">
        <authorList>
            <consortium name="RefSeq"/>
        </authorList>
    </citation>
    <scope>IDENTIFICATION</scope>
</reference>